<dbReference type="SUPFAM" id="SSF51905">
    <property type="entry name" value="FAD/NAD(P)-binding domain"/>
    <property type="match status" value="1"/>
</dbReference>
<dbReference type="InterPro" id="IPR002937">
    <property type="entry name" value="Amino_oxidase"/>
</dbReference>
<protein>
    <submittedName>
        <fullName evidence="2">Phytoene dehydrogenase-related protein</fullName>
    </submittedName>
</protein>
<gene>
    <name evidence="2" type="ORF">SAMN05421721_102174</name>
</gene>
<accession>A0A1I4PSE1</accession>
<dbReference type="Proteomes" id="UP000199556">
    <property type="component" value="Unassembled WGS sequence"/>
</dbReference>
<dbReference type="AlphaFoldDB" id="A0A1I4PSE1"/>
<proteinExistence type="predicted"/>
<dbReference type="OrthoDB" id="337830at2"/>
<dbReference type="EMBL" id="FOUO01000002">
    <property type="protein sequence ID" value="SFM30373.1"/>
    <property type="molecule type" value="Genomic_DNA"/>
</dbReference>
<feature type="domain" description="Amine oxidase" evidence="1">
    <location>
        <begin position="12"/>
        <end position="408"/>
    </location>
</feature>
<dbReference type="Gene3D" id="3.50.50.60">
    <property type="entry name" value="FAD/NAD(P)-binding domain"/>
    <property type="match status" value="1"/>
</dbReference>
<dbReference type="STRING" id="195064.SAMN05421721_102174"/>
<dbReference type="InterPro" id="IPR036188">
    <property type="entry name" value="FAD/NAD-bd_sf"/>
</dbReference>
<reference evidence="2 3" key="1">
    <citation type="submission" date="2016-10" db="EMBL/GenBank/DDBJ databases">
        <authorList>
            <person name="de Groot N.N."/>
        </authorList>
    </citation>
    <scope>NUCLEOTIDE SEQUENCE [LARGE SCALE GENOMIC DNA]</scope>
    <source>
        <strain evidence="2 3">DSM 4180</strain>
    </source>
</reference>
<dbReference type="Gene3D" id="3.90.660.20">
    <property type="entry name" value="Protoporphyrinogen oxidase, mitochondrial, domain 2"/>
    <property type="match status" value="1"/>
</dbReference>
<organism evidence="2 3">
    <name type="scientific">Ectothiorhodospira mobilis</name>
    <dbReference type="NCBI Taxonomy" id="195064"/>
    <lineage>
        <taxon>Bacteria</taxon>
        <taxon>Pseudomonadati</taxon>
        <taxon>Pseudomonadota</taxon>
        <taxon>Gammaproteobacteria</taxon>
        <taxon>Chromatiales</taxon>
        <taxon>Ectothiorhodospiraceae</taxon>
        <taxon>Ectothiorhodospira</taxon>
    </lineage>
</organism>
<dbReference type="GO" id="GO:0016491">
    <property type="term" value="F:oxidoreductase activity"/>
    <property type="evidence" value="ECO:0007669"/>
    <property type="project" value="InterPro"/>
</dbReference>
<dbReference type="RefSeq" id="WP_090483579.1">
    <property type="nucleotide sequence ID" value="NZ_FOUO01000002.1"/>
</dbReference>
<evidence type="ECO:0000259" key="1">
    <source>
        <dbReference type="Pfam" id="PF01593"/>
    </source>
</evidence>
<name>A0A1I4PSE1_ECTMO</name>
<dbReference type="PANTHER" id="PTHR42841">
    <property type="entry name" value="AMINE OXIDASE"/>
    <property type="match status" value="1"/>
</dbReference>
<dbReference type="Pfam" id="PF01593">
    <property type="entry name" value="Amino_oxidase"/>
    <property type="match status" value="1"/>
</dbReference>
<evidence type="ECO:0000313" key="3">
    <source>
        <dbReference type="Proteomes" id="UP000199556"/>
    </source>
</evidence>
<keyword evidence="3" id="KW-1185">Reference proteome</keyword>
<sequence>MHADVVIIGGGLSGLACALTLREHGREPLILEAADAPGGRVRTDVRDGFLLDRGFQVLQTWYPEARRFLDYDALDLRPFETGALVRFGGRMHRVSDVWRRPGRLAEMMFSPVGHWTDKLRLLGLRRQCLRGDLQALYTAHERDAITHLREMGFSSRIIERFFKPFFSGVFFDPELHVSSRAFEFVFRAFALGDTALPARGMEAIPRQLADRLPAGDLRLNTRVERLEGRRLILESGEQLEAGTVVVATPGTEAARLLGDPEPFPTRGTTCLYFEAPESPVSGPYLLVNGEGRGRVNNVVCPAQLSEHYAPAGRQLVGVNLHGAETEPEALEESVRAEMAAWFGESVRDWRLIRGYRIPEALPAQHPPVPYPGAAELRRGEDLWVCGEYPTAPSIQWALHTGRRAAEEIAAARGGRAPGSASP</sequence>
<dbReference type="Gene3D" id="1.10.3110.10">
    <property type="entry name" value="protoporphyrinogen ix oxidase, domain 3"/>
    <property type="match status" value="1"/>
</dbReference>
<evidence type="ECO:0000313" key="2">
    <source>
        <dbReference type="EMBL" id="SFM30373.1"/>
    </source>
</evidence>